<keyword evidence="2" id="KW-1185">Reference proteome</keyword>
<protein>
    <submittedName>
        <fullName evidence="1">Uncharacterized protein</fullName>
    </submittedName>
</protein>
<reference evidence="1 2" key="1">
    <citation type="journal article" date="2021" name="Elife">
        <title>Chloroplast acquisition without the gene transfer in kleptoplastic sea slugs, Plakobranchus ocellatus.</title>
        <authorList>
            <person name="Maeda T."/>
            <person name="Takahashi S."/>
            <person name="Yoshida T."/>
            <person name="Shimamura S."/>
            <person name="Takaki Y."/>
            <person name="Nagai Y."/>
            <person name="Toyoda A."/>
            <person name="Suzuki Y."/>
            <person name="Arimoto A."/>
            <person name="Ishii H."/>
            <person name="Satoh N."/>
            <person name="Nishiyama T."/>
            <person name="Hasebe M."/>
            <person name="Maruyama T."/>
            <person name="Minagawa J."/>
            <person name="Obokata J."/>
            <person name="Shigenobu S."/>
        </authorList>
    </citation>
    <scope>NUCLEOTIDE SEQUENCE [LARGE SCALE GENOMIC DNA]</scope>
</reference>
<dbReference type="EMBL" id="BLXT01007908">
    <property type="protein sequence ID" value="GFO43788.1"/>
    <property type="molecule type" value="Genomic_DNA"/>
</dbReference>
<comment type="caution">
    <text evidence="1">The sequence shown here is derived from an EMBL/GenBank/DDBJ whole genome shotgun (WGS) entry which is preliminary data.</text>
</comment>
<evidence type="ECO:0000313" key="1">
    <source>
        <dbReference type="EMBL" id="GFO43788.1"/>
    </source>
</evidence>
<dbReference type="AlphaFoldDB" id="A0AAV4DHM8"/>
<accession>A0AAV4DHM8</accession>
<organism evidence="1 2">
    <name type="scientific">Plakobranchus ocellatus</name>
    <dbReference type="NCBI Taxonomy" id="259542"/>
    <lineage>
        <taxon>Eukaryota</taxon>
        <taxon>Metazoa</taxon>
        <taxon>Spiralia</taxon>
        <taxon>Lophotrochozoa</taxon>
        <taxon>Mollusca</taxon>
        <taxon>Gastropoda</taxon>
        <taxon>Heterobranchia</taxon>
        <taxon>Euthyneura</taxon>
        <taxon>Panpulmonata</taxon>
        <taxon>Sacoglossa</taxon>
        <taxon>Placobranchoidea</taxon>
        <taxon>Plakobranchidae</taxon>
        <taxon>Plakobranchus</taxon>
    </lineage>
</organism>
<evidence type="ECO:0000313" key="2">
    <source>
        <dbReference type="Proteomes" id="UP000735302"/>
    </source>
</evidence>
<sequence>MNTRRRHSLLCASPTGDNWENNLLETVRQGQVAHTPDLPLIRSSPEAVAGSRLLRFESREKAHSLSQSIVGLTGRHDREFTSTCRRNIGAL</sequence>
<name>A0AAV4DHM8_9GAST</name>
<dbReference type="Proteomes" id="UP000735302">
    <property type="component" value="Unassembled WGS sequence"/>
</dbReference>
<gene>
    <name evidence="1" type="ORF">PoB_007029300</name>
</gene>
<proteinExistence type="predicted"/>